<accession>A0ABQ8AAI6</accession>
<dbReference type="EMBL" id="JAGKQM010000013">
    <property type="protein sequence ID" value="KAH0889520.1"/>
    <property type="molecule type" value="Genomic_DNA"/>
</dbReference>
<comment type="caution">
    <text evidence="1">The sequence shown here is derived from an EMBL/GenBank/DDBJ whole genome shotgun (WGS) entry which is preliminary data.</text>
</comment>
<feature type="non-terminal residue" evidence="1">
    <location>
        <position position="1"/>
    </location>
</feature>
<keyword evidence="2" id="KW-1185">Reference proteome</keyword>
<gene>
    <name evidence="1" type="ORF">HID58_051949</name>
</gene>
<dbReference type="Proteomes" id="UP000824890">
    <property type="component" value="Unassembled WGS sequence"/>
</dbReference>
<protein>
    <submittedName>
        <fullName evidence="1">Uncharacterized protein</fullName>
    </submittedName>
</protein>
<organism evidence="1 2">
    <name type="scientific">Brassica napus</name>
    <name type="common">Rape</name>
    <dbReference type="NCBI Taxonomy" id="3708"/>
    <lineage>
        <taxon>Eukaryota</taxon>
        <taxon>Viridiplantae</taxon>
        <taxon>Streptophyta</taxon>
        <taxon>Embryophyta</taxon>
        <taxon>Tracheophyta</taxon>
        <taxon>Spermatophyta</taxon>
        <taxon>Magnoliopsida</taxon>
        <taxon>eudicotyledons</taxon>
        <taxon>Gunneridae</taxon>
        <taxon>Pentapetalae</taxon>
        <taxon>rosids</taxon>
        <taxon>malvids</taxon>
        <taxon>Brassicales</taxon>
        <taxon>Brassicaceae</taxon>
        <taxon>Brassiceae</taxon>
        <taxon>Brassica</taxon>
    </lineage>
</organism>
<evidence type="ECO:0000313" key="2">
    <source>
        <dbReference type="Proteomes" id="UP000824890"/>
    </source>
</evidence>
<name>A0ABQ8AAI6_BRANA</name>
<proteinExistence type="predicted"/>
<sequence>RGEVFEVETGVSRLDVGLDGGLEWSSPKVESLCFDLGNLMKKLQLLLRMRMMINEAVKLVAAGDKDGNVGFWNLDCHNEEEDGELAVHGALDINEKSGIRSVPTYFGTEEEDDDSPYMEEFDEADNVVENDTVTLQSTYLVAHEHDDDNILRTRTNDTQHNELISDDLEKHHRIPFLLF</sequence>
<reference evidence="1 2" key="1">
    <citation type="submission" date="2021-05" db="EMBL/GenBank/DDBJ databases">
        <title>Genome Assembly of Synthetic Allotetraploid Brassica napus Reveals Homoeologous Exchanges between Subgenomes.</title>
        <authorList>
            <person name="Davis J.T."/>
        </authorList>
    </citation>
    <scope>NUCLEOTIDE SEQUENCE [LARGE SCALE GENOMIC DNA]</scope>
    <source>
        <strain evidence="2">cv. Da-Ae</strain>
        <tissue evidence="1">Seedling</tissue>
    </source>
</reference>
<evidence type="ECO:0000313" key="1">
    <source>
        <dbReference type="EMBL" id="KAH0889520.1"/>
    </source>
</evidence>